<keyword evidence="2" id="KW-1185">Reference proteome</keyword>
<accession>A0A6J2XUS5</accession>
<reference evidence="3" key="1">
    <citation type="submission" date="2025-08" db="UniProtKB">
        <authorList>
            <consortium name="RefSeq"/>
        </authorList>
    </citation>
    <scope>IDENTIFICATION</scope>
    <source>
        <tissue evidence="3">Gonads</tissue>
    </source>
</reference>
<dbReference type="Pfam" id="PF21772">
    <property type="entry name" value="CATIP_N"/>
    <property type="match status" value="1"/>
</dbReference>
<dbReference type="SUPFAM" id="SSF47391">
    <property type="entry name" value="Dimerization-anchoring domain of cAMP-dependent PK regulatory subunit"/>
    <property type="match status" value="1"/>
</dbReference>
<evidence type="ECO:0000259" key="1">
    <source>
        <dbReference type="Pfam" id="PF21772"/>
    </source>
</evidence>
<evidence type="ECO:0000313" key="2">
    <source>
        <dbReference type="Proteomes" id="UP000504635"/>
    </source>
</evidence>
<dbReference type="OrthoDB" id="6334211at2759"/>
<dbReference type="CDD" id="cd22973">
    <property type="entry name" value="DD_CATIP"/>
    <property type="match status" value="1"/>
</dbReference>
<dbReference type="Proteomes" id="UP000504635">
    <property type="component" value="Unplaced"/>
</dbReference>
<dbReference type="PANTHER" id="PTHR15505">
    <property type="entry name" value="RIIA DOMAIN-CONTAINING PROTEIN 1"/>
    <property type="match status" value="1"/>
</dbReference>
<dbReference type="InterPro" id="IPR047501">
    <property type="entry name" value="DD_CATIP"/>
</dbReference>
<name>A0A6J2XUS5_SITOR</name>
<protein>
    <submittedName>
        <fullName evidence="3">Ciliogenesis-associated TTC17-interacting protein-like</fullName>
    </submittedName>
</protein>
<dbReference type="KEGG" id="soy:115881451"/>
<gene>
    <name evidence="3" type="primary">LOC115881451</name>
</gene>
<dbReference type="RefSeq" id="XP_030754786.1">
    <property type="nucleotide sequence ID" value="XM_030898926.1"/>
</dbReference>
<dbReference type="GeneID" id="115881451"/>
<proteinExistence type="predicted"/>
<dbReference type="InParanoid" id="A0A6J2XUS5"/>
<organism evidence="2 3">
    <name type="scientific">Sitophilus oryzae</name>
    <name type="common">Rice weevil</name>
    <name type="synonym">Curculio oryzae</name>
    <dbReference type="NCBI Taxonomy" id="7048"/>
    <lineage>
        <taxon>Eukaryota</taxon>
        <taxon>Metazoa</taxon>
        <taxon>Ecdysozoa</taxon>
        <taxon>Arthropoda</taxon>
        <taxon>Hexapoda</taxon>
        <taxon>Insecta</taxon>
        <taxon>Pterygota</taxon>
        <taxon>Neoptera</taxon>
        <taxon>Endopterygota</taxon>
        <taxon>Coleoptera</taxon>
        <taxon>Polyphaga</taxon>
        <taxon>Cucujiformia</taxon>
        <taxon>Curculionidae</taxon>
        <taxon>Dryophthorinae</taxon>
        <taxon>Sitophilus</taxon>
    </lineage>
</organism>
<dbReference type="InterPro" id="IPR048777">
    <property type="entry name" value="CATIP_N"/>
</dbReference>
<dbReference type="PANTHER" id="PTHR15505:SF4">
    <property type="entry name" value="RIIA DOMAIN-CONTAINING PROTEIN 1"/>
    <property type="match status" value="1"/>
</dbReference>
<dbReference type="AlphaFoldDB" id="A0A6J2XUS5"/>
<sequence length="499" mass="57733">MNSQDNIEKYLEDSINEYLKSQQDITEFGFHYPDFTAEDEVSEPGIKKDYSIIEELLNDILYDVDRTIVYQELYKKAQKKHHQYALFDLDDFVPGFNIDNDIAQQMCFKELLLISSVDQSVTNITDGIKPTGVGGLCLKIELGEGLPMMDKPPKKETKKSLAEKISKIKQGLMPQAHEKTSEQSLESGEERLQKYESFLEEEKQTVLRKFVIHMSSQFDVDGCNAGSRLVTWVDQQLHTLEERRTEYIYDEGETPIQQVLYTALQQDKYYVRHHANIEKESETRKYYPLSKAKDYVGEGANFLLMRYLAITRYVGTFELSTIYINGSMCRNIYECKGATPGFVNNNPVDICKIYRIIYEECGLVHISVTVMTVYGMIVSQEWEGCSYIIHINPLIATVGKPVPYDQVELVKSWHTDMQLLSKYLDCKAEAELKMKTYLKDHPEINDMIGDYMQSILLLKPENIMPFTLDYFTNFQPFKIPEKQYFYGTNGDTDGNGGYW</sequence>
<feature type="domain" description="Ciliogenesis-associated TTC17-interacting protein N-terminal" evidence="1">
    <location>
        <begin position="204"/>
        <end position="360"/>
    </location>
</feature>
<evidence type="ECO:0000313" key="3">
    <source>
        <dbReference type="RefSeq" id="XP_030754786.1"/>
    </source>
</evidence>